<organism evidence="2 3">
    <name type="scientific">Nocardiopsis changdeensis</name>
    <dbReference type="NCBI Taxonomy" id="2831969"/>
    <lineage>
        <taxon>Bacteria</taxon>
        <taxon>Bacillati</taxon>
        <taxon>Actinomycetota</taxon>
        <taxon>Actinomycetes</taxon>
        <taxon>Streptosporangiales</taxon>
        <taxon>Nocardiopsidaceae</taxon>
        <taxon>Nocardiopsis</taxon>
    </lineage>
</organism>
<proteinExistence type="predicted"/>
<reference evidence="2 3" key="1">
    <citation type="submission" date="2021-05" db="EMBL/GenBank/DDBJ databases">
        <title>Direct Submission.</title>
        <authorList>
            <person name="Li K."/>
            <person name="Gao J."/>
        </authorList>
    </citation>
    <scope>NUCLEOTIDE SEQUENCE [LARGE SCALE GENOMIC DNA]</scope>
    <source>
        <strain evidence="2 3">Mg02</strain>
    </source>
</reference>
<dbReference type="RefSeq" id="WP_220561627.1">
    <property type="nucleotide sequence ID" value="NZ_CP074133.1"/>
</dbReference>
<sequence length="153" mass="15328">MTAATQRPAFAPGLSPWVRALLLAVLLAAFGAMHTLGHADHGDRGHGAAHAAPAAQAAHSAHPAPVAHTLSRAHVEPVLETASSALPELDPTSVCPTLAGPGLPWAGLAATAFTPWPGPPAPAAATGALRGDDPPSVAAGKRPVLSDLQVFRI</sequence>
<dbReference type="Proteomes" id="UP000676079">
    <property type="component" value="Chromosome"/>
</dbReference>
<feature type="region of interest" description="Disordered" evidence="1">
    <location>
        <begin position="41"/>
        <end position="66"/>
    </location>
</feature>
<feature type="compositionally biased region" description="Low complexity" evidence="1">
    <location>
        <begin position="48"/>
        <end position="66"/>
    </location>
</feature>
<accession>A0ABX8BDV4</accession>
<protein>
    <submittedName>
        <fullName evidence="2">Uncharacterized protein</fullName>
    </submittedName>
</protein>
<evidence type="ECO:0000313" key="3">
    <source>
        <dbReference type="Proteomes" id="UP000676079"/>
    </source>
</evidence>
<evidence type="ECO:0000256" key="1">
    <source>
        <dbReference type="SAM" id="MobiDB-lite"/>
    </source>
</evidence>
<keyword evidence="3" id="KW-1185">Reference proteome</keyword>
<gene>
    <name evidence="2" type="ORF">KGD84_18120</name>
</gene>
<dbReference type="EMBL" id="CP074133">
    <property type="protein sequence ID" value="QUX20432.1"/>
    <property type="molecule type" value="Genomic_DNA"/>
</dbReference>
<evidence type="ECO:0000313" key="2">
    <source>
        <dbReference type="EMBL" id="QUX20432.1"/>
    </source>
</evidence>
<name>A0ABX8BDV4_9ACTN</name>
<feature type="region of interest" description="Disordered" evidence="1">
    <location>
        <begin position="119"/>
        <end position="141"/>
    </location>
</feature>